<evidence type="ECO:0000256" key="11">
    <source>
        <dbReference type="ARBA" id="ARBA00023235"/>
    </source>
</evidence>
<keyword evidence="22" id="KW-0808">Transferase</keyword>
<dbReference type="AlphaFoldDB" id="A0A4E0RLE9"/>
<comment type="similarity">
    <text evidence="17">Belongs to the NnrD/CARKD family.</text>
</comment>
<dbReference type="SUPFAM" id="SSF64153">
    <property type="entry name" value="YjeF N-terminal domain-like"/>
    <property type="match status" value="1"/>
</dbReference>
<feature type="binding site" evidence="17">
    <location>
        <position position="318"/>
    </location>
    <ligand>
        <name>(6S)-NADPHX</name>
        <dbReference type="ChEBI" id="CHEBI:64076"/>
    </ligand>
</feature>
<evidence type="ECO:0000256" key="10">
    <source>
        <dbReference type="ARBA" id="ARBA00023027"/>
    </source>
</evidence>
<dbReference type="InterPro" id="IPR004443">
    <property type="entry name" value="YjeF_N_dom"/>
</dbReference>
<keyword evidence="8 17" id="KW-0521">NADP</keyword>
<comment type="catalytic activity">
    <reaction evidence="2 18 19">
        <text>(6R)-NADPHX = (6S)-NADPHX</text>
        <dbReference type="Rhea" id="RHEA:32227"/>
        <dbReference type="ChEBI" id="CHEBI:64076"/>
        <dbReference type="ChEBI" id="CHEBI:64077"/>
        <dbReference type="EC" id="5.1.99.6"/>
    </reaction>
</comment>
<comment type="catalytic activity">
    <reaction evidence="16 17 19">
        <text>(6S)-NADPHX + ADP = AMP + phosphate + NADPH + H(+)</text>
        <dbReference type="Rhea" id="RHEA:32235"/>
        <dbReference type="ChEBI" id="CHEBI:15378"/>
        <dbReference type="ChEBI" id="CHEBI:43474"/>
        <dbReference type="ChEBI" id="CHEBI:57783"/>
        <dbReference type="ChEBI" id="CHEBI:64076"/>
        <dbReference type="ChEBI" id="CHEBI:456215"/>
        <dbReference type="ChEBI" id="CHEBI:456216"/>
        <dbReference type="EC" id="4.2.1.136"/>
    </reaction>
</comment>
<evidence type="ECO:0000256" key="17">
    <source>
        <dbReference type="HAMAP-Rule" id="MF_01965"/>
    </source>
</evidence>
<comment type="caution">
    <text evidence="18">Lacks conserved residue(s) required for the propagation of feature annotation.</text>
</comment>
<evidence type="ECO:0000256" key="13">
    <source>
        <dbReference type="ARBA" id="ARBA00023268"/>
    </source>
</evidence>
<dbReference type="GO" id="GO:0016301">
    <property type="term" value="F:kinase activity"/>
    <property type="evidence" value="ECO:0007669"/>
    <property type="project" value="UniProtKB-KW"/>
</dbReference>
<dbReference type="EC" id="4.2.1.136" evidence="19"/>
<keyword evidence="13" id="KW-0511">Multifunctional enzyme</keyword>
<comment type="cofactor">
    <cofactor evidence="17">
        <name>Mg(2+)</name>
        <dbReference type="ChEBI" id="CHEBI:18420"/>
    </cofactor>
</comment>
<comment type="similarity">
    <text evidence="18">Belongs to the NnrE/AIBP family.</text>
</comment>
<comment type="cofactor">
    <cofactor evidence="18 19">
        <name>K(+)</name>
        <dbReference type="ChEBI" id="CHEBI:29103"/>
    </cofactor>
    <text evidence="18 19">Binds 1 potassium ion per subunit.</text>
</comment>
<comment type="function">
    <text evidence="18">Catalyzes the epimerization of the S- and R-forms of NAD(P)HX, a damaged form of NAD(P)H that is a result of enzymatic or heat-dependent hydration. This is a prerequisite for the S-specific NAD(P)H-hydrate dehydratase to allow the repair of both epimers of NAD(P)HX.</text>
</comment>
<evidence type="ECO:0000256" key="1">
    <source>
        <dbReference type="ARBA" id="ARBA00000013"/>
    </source>
</evidence>
<dbReference type="GO" id="GO:0005524">
    <property type="term" value="F:ATP binding"/>
    <property type="evidence" value="ECO:0007669"/>
    <property type="project" value="UniProtKB-UniRule"/>
</dbReference>
<reference evidence="22 23" key="1">
    <citation type="journal article" date="2016" name="Front. Microbiol.">
        <title>Single-Cell (Meta-)Genomics of a Dimorphic Candidatus Thiomargarita nelsonii Reveals Genomic Plasticity.</title>
        <authorList>
            <person name="Flood B.E."/>
            <person name="Fliss P."/>
            <person name="Jones D.S."/>
            <person name="Dick G.J."/>
            <person name="Jain S."/>
            <person name="Kaster A.K."/>
            <person name="Winkel M."/>
            <person name="Mussmann M."/>
            <person name="Bailey J."/>
        </authorList>
    </citation>
    <scope>NUCLEOTIDE SEQUENCE [LARGE SCALE GENOMIC DNA]</scope>
    <source>
        <strain evidence="22">Hydrate Ridge</strain>
    </source>
</reference>
<evidence type="ECO:0000256" key="6">
    <source>
        <dbReference type="ARBA" id="ARBA00022741"/>
    </source>
</evidence>
<dbReference type="EC" id="5.1.99.6" evidence="19"/>
<dbReference type="NCBIfam" id="TIGR00197">
    <property type="entry name" value="yjeF_nterm"/>
    <property type="match status" value="1"/>
</dbReference>
<dbReference type="EMBL" id="JSZA02000003">
    <property type="protein sequence ID" value="TGO03726.1"/>
    <property type="molecule type" value="Genomic_DNA"/>
</dbReference>
<comment type="function">
    <text evidence="14 19">Bifunctional enzyme that catalyzes the epimerization of the S- and R-forms of NAD(P)HX and the dehydration of the S-form of NAD(P)HX at the expense of ADP, which is converted to AMP. This allows the repair of both epimers of NAD(P)HX, a damaged form of NAD(P)H that is a result of enzymatic or heat-dependent hydration.</text>
</comment>
<evidence type="ECO:0000256" key="14">
    <source>
        <dbReference type="ARBA" id="ARBA00025153"/>
    </source>
</evidence>
<comment type="similarity">
    <text evidence="3 19">In the N-terminal section; belongs to the NnrE/AIBP family.</text>
</comment>
<keyword evidence="5 18" id="KW-0479">Metal-binding</keyword>
<comment type="caution">
    <text evidence="22">The sequence shown here is derived from an EMBL/GenBank/DDBJ whole genome shotgun (WGS) entry which is preliminary data.</text>
</comment>
<dbReference type="Gene3D" id="3.40.50.10260">
    <property type="entry name" value="YjeF N-terminal domain"/>
    <property type="match status" value="1"/>
</dbReference>
<feature type="binding site" evidence="17">
    <location>
        <begin position="401"/>
        <end position="405"/>
    </location>
    <ligand>
        <name>AMP</name>
        <dbReference type="ChEBI" id="CHEBI:456215"/>
    </ligand>
</feature>
<feature type="binding site" evidence="18">
    <location>
        <position position="160"/>
    </location>
    <ligand>
        <name>K(+)</name>
        <dbReference type="ChEBI" id="CHEBI:29103"/>
    </ligand>
</feature>
<dbReference type="Pfam" id="PF03853">
    <property type="entry name" value="YjeF_N"/>
    <property type="match status" value="1"/>
</dbReference>
<evidence type="ECO:0000256" key="15">
    <source>
        <dbReference type="ARBA" id="ARBA00048238"/>
    </source>
</evidence>
<keyword evidence="10 17" id="KW-0520">NAD</keyword>
<keyword evidence="23" id="KW-1185">Reference proteome</keyword>
<evidence type="ECO:0000256" key="16">
    <source>
        <dbReference type="ARBA" id="ARBA00049209"/>
    </source>
</evidence>
<feature type="domain" description="YjeF N-terminal" evidence="21">
    <location>
        <begin position="14"/>
        <end position="214"/>
    </location>
</feature>
<feature type="binding site" evidence="18">
    <location>
        <position position="157"/>
    </location>
    <ligand>
        <name>(6S)-NADPHX</name>
        <dbReference type="ChEBI" id="CHEBI:64076"/>
    </ligand>
</feature>
<dbReference type="GO" id="GO:0052855">
    <property type="term" value="F:ADP-dependent NAD(P)H-hydrate dehydratase activity"/>
    <property type="evidence" value="ECO:0007669"/>
    <property type="project" value="UniProtKB-UniRule"/>
</dbReference>
<keyword evidence="9 18" id="KW-0630">Potassium</keyword>
<proteinExistence type="inferred from homology"/>
<comment type="similarity">
    <text evidence="4 19">In the C-terminal section; belongs to the NnrD/CARKD family.</text>
</comment>
<evidence type="ECO:0000256" key="3">
    <source>
        <dbReference type="ARBA" id="ARBA00006001"/>
    </source>
</evidence>
<dbReference type="PANTHER" id="PTHR12592:SF0">
    <property type="entry name" value="ATP-DEPENDENT (S)-NAD(P)H-HYDRATE DEHYDRATASE"/>
    <property type="match status" value="1"/>
</dbReference>
<evidence type="ECO:0000256" key="18">
    <source>
        <dbReference type="HAMAP-Rule" id="MF_01966"/>
    </source>
</evidence>
<dbReference type="FunFam" id="3.40.50.10260:FF:000003">
    <property type="entry name" value="Multifunctional fusion protein"/>
    <property type="match status" value="1"/>
</dbReference>
<dbReference type="GO" id="GO:0110051">
    <property type="term" value="P:metabolite repair"/>
    <property type="evidence" value="ECO:0007669"/>
    <property type="project" value="TreeGrafter"/>
</dbReference>
<keyword evidence="7 17" id="KW-0067">ATP-binding</keyword>
<dbReference type="PANTHER" id="PTHR12592">
    <property type="entry name" value="ATP-DEPENDENT (S)-NAD(P)H-HYDRATE DEHYDRATASE FAMILY MEMBER"/>
    <property type="match status" value="1"/>
</dbReference>
<dbReference type="InterPro" id="IPR030677">
    <property type="entry name" value="Nnr"/>
</dbReference>
<dbReference type="GO" id="GO:0052856">
    <property type="term" value="F:NAD(P)HX epimerase activity"/>
    <property type="evidence" value="ECO:0007669"/>
    <property type="project" value="UniProtKB-UniRule"/>
</dbReference>
<dbReference type="HAMAP" id="MF_01965">
    <property type="entry name" value="NADHX_dehydratase"/>
    <property type="match status" value="1"/>
</dbReference>
<evidence type="ECO:0000256" key="8">
    <source>
        <dbReference type="ARBA" id="ARBA00022857"/>
    </source>
</evidence>
<comment type="subunit">
    <text evidence="17">Homotetramer.</text>
</comment>
<keyword evidence="6 17" id="KW-0547">Nucleotide-binding</keyword>
<feature type="binding site" evidence="17">
    <location>
        <position position="364"/>
    </location>
    <ligand>
        <name>(6S)-NADPHX</name>
        <dbReference type="ChEBI" id="CHEBI:64076"/>
    </ligand>
</feature>
<feature type="binding site" evidence="17">
    <location>
        <position position="431"/>
    </location>
    <ligand>
        <name>(6S)-NADPHX</name>
        <dbReference type="ChEBI" id="CHEBI:64076"/>
    </ligand>
</feature>
<feature type="binding site" evidence="17">
    <location>
        <position position="430"/>
    </location>
    <ligand>
        <name>AMP</name>
        <dbReference type="ChEBI" id="CHEBI:456215"/>
    </ligand>
</feature>
<evidence type="ECO:0000256" key="5">
    <source>
        <dbReference type="ARBA" id="ARBA00022723"/>
    </source>
</evidence>
<keyword evidence="22" id="KW-0418">Kinase</keyword>
<dbReference type="HAMAP" id="MF_01966">
    <property type="entry name" value="NADHX_epimerase"/>
    <property type="match status" value="1"/>
</dbReference>
<feature type="binding site" evidence="18">
    <location>
        <position position="63"/>
    </location>
    <ligand>
        <name>K(+)</name>
        <dbReference type="ChEBI" id="CHEBI:29103"/>
    </ligand>
</feature>
<dbReference type="InterPro" id="IPR036652">
    <property type="entry name" value="YjeF_N_dom_sf"/>
</dbReference>
<evidence type="ECO:0000313" key="23">
    <source>
        <dbReference type="Proteomes" id="UP000030428"/>
    </source>
</evidence>
<dbReference type="NCBIfam" id="TIGR00196">
    <property type="entry name" value="yjeF_cterm"/>
    <property type="match status" value="1"/>
</dbReference>
<feature type="binding site" evidence="18">
    <location>
        <begin position="62"/>
        <end position="66"/>
    </location>
    <ligand>
        <name>(6S)-NADPHX</name>
        <dbReference type="ChEBI" id="CHEBI:64076"/>
    </ligand>
</feature>
<dbReference type="InterPro" id="IPR029056">
    <property type="entry name" value="Ribokinase-like"/>
</dbReference>
<organism evidence="22 23">
    <name type="scientific">Candidatus Thiomargarita nelsonii</name>
    <dbReference type="NCBI Taxonomy" id="1003181"/>
    <lineage>
        <taxon>Bacteria</taxon>
        <taxon>Pseudomonadati</taxon>
        <taxon>Pseudomonadota</taxon>
        <taxon>Gammaproteobacteria</taxon>
        <taxon>Thiotrichales</taxon>
        <taxon>Thiotrichaceae</taxon>
        <taxon>Thiomargarita</taxon>
    </lineage>
</organism>
<feature type="binding site" evidence="18">
    <location>
        <position position="124"/>
    </location>
    <ligand>
        <name>K(+)</name>
        <dbReference type="ChEBI" id="CHEBI:29103"/>
    </ligand>
</feature>
<evidence type="ECO:0000256" key="2">
    <source>
        <dbReference type="ARBA" id="ARBA00000909"/>
    </source>
</evidence>
<evidence type="ECO:0000259" key="20">
    <source>
        <dbReference type="PROSITE" id="PS51383"/>
    </source>
</evidence>
<feature type="binding site" evidence="18">
    <location>
        <begin position="128"/>
        <end position="134"/>
    </location>
    <ligand>
        <name>(6S)-NADPHX</name>
        <dbReference type="ChEBI" id="CHEBI:64076"/>
    </ligand>
</feature>
<dbReference type="PROSITE" id="PS01049">
    <property type="entry name" value="YJEF_C_1"/>
    <property type="match status" value="1"/>
</dbReference>
<dbReference type="Pfam" id="PF01256">
    <property type="entry name" value="Carb_kinase"/>
    <property type="match status" value="1"/>
</dbReference>
<keyword evidence="11 18" id="KW-0413">Isomerase</keyword>
<name>A0A4E0RLE9_9GAMM</name>
<comment type="function">
    <text evidence="17">Catalyzes the dehydration of the S-form of NAD(P)HX at the expense of ADP, which is converted to AMP. Together with NAD(P)HX epimerase, which catalyzes the epimerization of the S- and R-forms, the enzyme allows the repair of both epimers of NAD(P)HX, a damaged form of NAD(P)H that is a result of enzymatic or heat-dependent hydration.</text>
</comment>
<evidence type="ECO:0000256" key="9">
    <source>
        <dbReference type="ARBA" id="ARBA00022958"/>
    </source>
</evidence>
<gene>
    <name evidence="17" type="primary">nnrD</name>
    <name evidence="18" type="synonym">nnrE</name>
    <name evidence="22" type="ORF">PN36_01305</name>
</gene>
<evidence type="ECO:0000256" key="12">
    <source>
        <dbReference type="ARBA" id="ARBA00023239"/>
    </source>
</evidence>
<dbReference type="PROSITE" id="PS51385">
    <property type="entry name" value="YJEF_N"/>
    <property type="match status" value="1"/>
</dbReference>
<evidence type="ECO:0000259" key="21">
    <source>
        <dbReference type="PROSITE" id="PS51385"/>
    </source>
</evidence>
<evidence type="ECO:0000256" key="4">
    <source>
        <dbReference type="ARBA" id="ARBA00009524"/>
    </source>
</evidence>
<dbReference type="GO" id="GO:0046872">
    <property type="term" value="F:metal ion binding"/>
    <property type="evidence" value="ECO:0007669"/>
    <property type="project" value="UniProtKB-UniRule"/>
</dbReference>
<feature type="binding site" evidence="17">
    <location>
        <position position="257"/>
    </location>
    <ligand>
        <name>(6S)-NADPHX</name>
        <dbReference type="ChEBI" id="CHEBI:64076"/>
    </ligand>
</feature>
<evidence type="ECO:0000256" key="7">
    <source>
        <dbReference type="ARBA" id="ARBA00022840"/>
    </source>
</evidence>
<sequence length="491" mass="51986">MNKKTLPLYRANQVRELDRIAIQEMGIPGTCLMERAGSAAFTILKNHWPQAHRITVLCGTGNNGGDGYVLARLAYLAGYDVTVLQVGDFTKIKGDARIALEAMEKVGLSAQAFTELSPVDVLVDALFGTGLDREVLGKWREVIEALNRRTCPLLALDIPSGLHANTGTILGVAVRAQVTVTFIGKKQGLLTGAGPEYCGKIYFDDLQVPSSIYKQINTKVSQLDYDHTLLPKRSRIAHKGQFGHVLVIGGDSGMTGAVRLAAEGAARIGAGLISVATRSSHAALINLTRPEIMSHGVETVEQLETLLNKIDVIAIGPGLGQTHWGQSLLSALQNVQKPLVIDADALNLLAQTPIRFHNSILTPHPAEAARLLGSSTADIQADRFAAAQALQERFSGICVLKGAGTLIAAPNGEINICTLGNPGMASGGMGDILTGTIAGLLAQGLSSNEAATLGVCLHAKAGDQAAREGERGLLPSDLLPWLRHYANPELH</sequence>
<dbReference type="FunFam" id="3.40.1190.20:FF:000017">
    <property type="entry name" value="Multifunctional fusion protein"/>
    <property type="match status" value="1"/>
</dbReference>
<dbReference type="GO" id="GO:0046496">
    <property type="term" value="P:nicotinamide nucleotide metabolic process"/>
    <property type="evidence" value="ECO:0007669"/>
    <property type="project" value="UniProtKB-UniRule"/>
</dbReference>
<evidence type="ECO:0000313" key="22">
    <source>
        <dbReference type="EMBL" id="TGO03726.1"/>
    </source>
</evidence>
<evidence type="ECO:0000256" key="19">
    <source>
        <dbReference type="PIRNR" id="PIRNR017184"/>
    </source>
</evidence>
<dbReference type="InterPro" id="IPR017953">
    <property type="entry name" value="Carbohydrate_kinase_pred_CS"/>
</dbReference>
<protein>
    <recommendedName>
        <fullName evidence="19">Bifunctional NAD(P)H-hydrate repair enzyme</fullName>
    </recommendedName>
    <alternativeName>
        <fullName evidence="19">Nicotinamide nucleotide repair protein</fullName>
    </alternativeName>
    <domain>
        <recommendedName>
            <fullName evidence="19">ADP-dependent (S)-NAD(P)H-hydrate dehydratase</fullName>
            <ecNumber evidence="19">4.2.1.136</ecNumber>
        </recommendedName>
        <alternativeName>
            <fullName evidence="19">ADP-dependent NAD(P)HX dehydratase</fullName>
        </alternativeName>
    </domain>
    <domain>
        <recommendedName>
            <fullName evidence="19">NAD(P)H-hydrate epimerase</fullName>
            <ecNumber evidence="19">5.1.99.6</ecNumber>
        </recommendedName>
    </domain>
</protein>
<dbReference type="PIRSF" id="PIRSF017184">
    <property type="entry name" value="Nnr"/>
    <property type="match status" value="1"/>
</dbReference>
<dbReference type="CDD" id="cd01171">
    <property type="entry name" value="YXKO-related"/>
    <property type="match status" value="1"/>
</dbReference>
<dbReference type="SUPFAM" id="SSF53613">
    <property type="entry name" value="Ribokinase-like"/>
    <property type="match status" value="1"/>
</dbReference>
<dbReference type="Proteomes" id="UP000030428">
    <property type="component" value="Unassembled WGS sequence"/>
</dbReference>
<feature type="domain" description="YjeF C-terminal" evidence="20">
    <location>
        <begin position="222"/>
        <end position="489"/>
    </location>
</feature>
<comment type="catalytic activity">
    <reaction evidence="15 17 19">
        <text>(6S)-NADHX + ADP = AMP + phosphate + NADH + H(+)</text>
        <dbReference type="Rhea" id="RHEA:32223"/>
        <dbReference type="ChEBI" id="CHEBI:15378"/>
        <dbReference type="ChEBI" id="CHEBI:43474"/>
        <dbReference type="ChEBI" id="CHEBI:57945"/>
        <dbReference type="ChEBI" id="CHEBI:64074"/>
        <dbReference type="ChEBI" id="CHEBI:456215"/>
        <dbReference type="ChEBI" id="CHEBI:456216"/>
        <dbReference type="EC" id="4.2.1.136"/>
    </reaction>
</comment>
<dbReference type="Gene3D" id="3.40.1190.20">
    <property type="match status" value="1"/>
</dbReference>
<dbReference type="PROSITE" id="PS51383">
    <property type="entry name" value="YJEF_C_3"/>
    <property type="match status" value="1"/>
</dbReference>
<keyword evidence="12 17" id="KW-0456">Lyase</keyword>
<dbReference type="InterPro" id="IPR000631">
    <property type="entry name" value="CARKD"/>
</dbReference>
<accession>A0A4E0RLE9</accession>
<comment type="catalytic activity">
    <reaction evidence="1 18 19">
        <text>(6R)-NADHX = (6S)-NADHX</text>
        <dbReference type="Rhea" id="RHEA:32215"/>
        <dbReference type="ChEBI" id="CHEBI:64074"/>
        <dbReference type="ChEBI" id="CHEBI:64075"/>
        <dbReference type="EC" id="5.1.99.6"/>
    </reaction>
</comment>